<sequence length="45" mass="5368">MMNENKLNSNEHLLDDVPELTDDFFEHADVYPRINAALREWLITH</sequence>
<accession>A0A238T933</accession>
<dbReference type="Proteomes" id="UP000215450">
    <property type="component" value="Unassembled WGS sequence"/>
</dbReference>
<protein>
    <submittedName>
        <fullName evidence="2">Uncharacterized protein</fullName>
    </submittedName>
</protein>
<evidence type="ECO:0000313" key="2">
    <source>
        <dbReference type="EMBL" id="SNB61052.1"/>
    </source>
</evidence>
<dbReference type="STRING" id="1522312.GCA_900177895_01631"/>
<gene>
    <name evidence="2" type="ORF">KEBURONENSIS_00812</name>
    <name evidence="1" type="ORF">KEBURONENSIS_00991</name>
</gene>
<keyword evidence="3" id="KW-1185">Reference proteome</keyword>
<reference evidence="1" key="1">
    <citation type="submission" date="2017-05" db="EMBL/GenBank/DDBJ databases">
        <authorList>
            <person name="Song R."/>
            <person name="Chenine A.L."/>
            <person name="Ruprecht R.M."/>
        </authorList>
    </citation>
    <scope>NUCLEOTIDE SEQUENCE</scope>
    <source>
        <strain evidence="1">Kingella_eburonensis</strain>
    </source>
</reference>
<dbReference type="AlphaFoldDB" id="A0A238T933"/>
<dbReference type="EMBL" id="FXUV02000012">
    <property type="protein sequence ID" value="SNB61052.1"/>
    <property type="molecule type" value="Genomic_DNA"/>
</dbReference>
<proteinExistence type="predicted"/>
<name>A0A238T933_9NEIS</name>
<dbReference type="RefSeq" id="WP_285160774.1">
    <property type="nucleotide sequence ID" value="NZ_JARWID010000001.1"/>
</dbReference>
<organism evidence="2 3">
    <name type="scientific">Kingella negevensis</name>
    <dbReference type="NCBI Taxonomy" id="1522312"/>
    <lineage>
        <taxon>Bacteria</taxon>
        <taxon>Pseudomonadati</taxon>
        <taxon>Pseudomonadota</taxon>
        <taxon>Betaproteobacteria</taxon>
        <taxon>Neisseriales</taxon>
        <taxon>Neisseriaceae</taxon>
        <taxon>Kingella</taxon>
    </lineage>
</organism>
<dbReference type="EMBL" id="FXUV01000012">
    <property type="protein sequence ID" value="SMQ11984.1"/>
    <property type="molecule type" value="Genomic_DNA"/>
</dbReference>
<evidence type="ECO:0000313" key="3">
    <source>
        <dbReference type="Proteomes" id="UP000215450"/>
    </source>
</evidence>
<evidence type="ECO:0000313" key="1">
    <source>
        <dbReference type="EMBL" id="SMQ11984.1"/>
    </source>
</evidence>
<reference evidence="2 3" key="2">
    <citation type="submission" date="2017-06" db="EMBL/GenBank/DDBJ databases">
        <authorList>
            <person name="Kim H.J."/>
            <person name="Triplett B.A."/>
        </authorList>
    </citation>
    <scope>NUCLEOTIDE SEQUENCE [LARGE SCALE GENOMIC DNA]</scope>
    <source>
        <strain evidence="2">Kingella_eburonensis</strain>
    </source>
</reference>